<evidence type="ECO:0000256" key="3">
    <source>
        <dbReference type="ARBA" id="ARBA00022448"/>
    </source>
</evidence>
<reference evidence="9" key="1">
    <citation type="submission" date="2009-11" db="EMBL/GenBank/DDBJ databases">
        <authorList>
            <consortium name="Porcine genome sequencing project"/>
        </authorList>
    </citation>
    <scope>NUCLEOTIDE SEQUENCE [LARGE SCALE GENOMIC DNA]</scope>
    <source>
        <strain evidence="9">Duroc</strain>
    </source>
</reference>
<feature type="compositionally biased region" description="Basic and acidic residues" evidence="6">
    <location>
        <begin position="81"/>
        <end position="94"/>
    </location>
</feature>
<feature type="region of interest" description="Disordered" evidence="6">
    <location>
        <begin position="16"/>
        <end position="154"/>
    </location>
</feature>
<dbReference type="SUPFAM" id="SSF54236">
    <property type="entry name" value="Ubiquitin-like"/>
    <property type="match status" value="1"/>
</dbReference>
<evidence type="ECO:0000259" key="7">
    <source>
        <dbReference type="PROSITE" id="PS50053"/>
    </source>
</evidence>
<dbReference type="ExpressionAtlas" id="A0A287A2J4">
    <property type="expression patterns" value="baseline and differential"/>
</dbReference>
<dbReference type="CDD" id="cd01807">
    <property type="entry name" value="Ubl_UBL4A_like"/>
    <property type="match status" value="1"/>
</dbReference>
<keyword evidence="11" id="KW-1267">Proteomics identification</keyword>
<dbReference type="PANTHER" id="PTHR46555">
    <property type="entry name" value="UBIQUITIN-LIKE PROTEIN 4A"/>
    <property type="match status" value="1"/>
</dbReference>
<dbReference type="SMART" id="SM00213">
    <property type="entry name" value="UBQ"/>
    <property type="match status" value="1"/>
</dbReference>
<dbReference type="Pfam" id="PF17840">
    <property type="entry name" value="Tugs"/>
    <property type="match status" value="1"/>
</dbReference>
<dbReference type="PANTHER" id="PTHR46555:SF1">
    <property type="entry name" value="UBIQUITIN-LIKE PROTEIN 4A"/>
    <property type="match status" value="1"/>
</dbReference>
<evidence type="ECO:0000256" key="1">
    <source>
        <dbReference type="ARBA" id="ARBA00004514"/>
    </source>
</evidence>
<feature type="compositionally biased region" description="Low complexity" evidence="6">
    <location>
        <begin position="39"/>
        <end position="50"/>
    </location>
</feature>
<evidence type="ECO:0000313" key="8">
    <source>
        <dbReference type="Ensembl" id="ENSSSCP00000037970.2"/>
    </source>
</evidence>
<dbReference type="InterPro" id="IPR019954">
    <property type="entry name" value="Ubiquitin_CS"/>
</dbReference>
<keyword evidence="4" id="KW-0963">Cytoplasm</keyword>
<reference evidence="8" key="4">
    <citation type="submission" date="2025-09" db="UniProtKB">
        <authorList>
            <consortium name="Ensembl"/>
        </authorList>
    </citation>
    <scope>IDENTIFICATION</scope>
</reference>
<dbReference type="InterPro" id="IPR044724">
    <property type="entry name" value="Ubl_UBL4A-like"/>
</dbReference>
<dbReference type="Bgee" id="ENSSSCG00000025766">
    <property type="expression patterns" value="Expressed in longissimus lumborum muscle and 44 other cell types or tissues"/>
</dbReference>
<name>A0A287A2J4_PIG</name>
<dbReference type="InterPro" id="IPR000626">
    <property type="entry name" value="Ubiquitin-like_dom"/>
</dbReference>
<dbReference type="Ensembl" id="ENSSSCT00000040003.3">
    <property type="protein sequence ID" value="ENSSSCP00000037970.2"/>
    <property type="gene ID" value="ENSSSCG00000057536.1"/>
</dbReference>
<feature type="compositionally biased region" description="Basic residues" evidence="6">
    <location>
        <begin position="95"/>
        <end position="116"/>
    </location>
</feature>
<keyword evidence="3" id="KW-0813">Transport</keyword>
<feature type="compositionally biased region" description="Gly residues" evidence="6">
    <location>
        <begin position="118"/>
        <end position="140"/>
    </location>
</feature>
<dbReference type="InterPro" id="IPR041421">
    <property type="entry name" value="Ubl4_C_TUGS"/>
</dbReference>
<dbReference type="InterPro" id="IPR029071">
    <property type="entry name" value="Ubiquitin-like_domsf"/>
</dbReference>
<evidence type="ECO:0000313" key="10">
    <source>
        <dbReference type="VGNC" id="VGNC:92916"/>
    </source>
</evidence>
<dbReference type="AlphaFoldDB" id="A0A287A2J4"/>
<dbReference type="PaxDb" id="9823-ENSSSCP00000019353"/>
<dbReference type="GO" id="GO:0071818">
    <property type="term" value="C:BAT3 complex"/>
    <property type="evidence" value="ECO:0000318"/>
    <property type="project" value="GO_Central"/>
</dbReference>
<evidence type="ECO:0000256" key="6">
    <source>
        <dbReference type="SAM" id="MobiDB-lite"/>
    </source>
</evidence>
<sequence>MRLGRWVGGEGAEAGWLTDFRPSVPTHPLRGAGPSLLEGAAGRRAPGSPACLLPSSAGLPRAAGDEQDRAKPPAASRRRSREPTGSHASEARLRDSRRRRRHIPAARVRRRRRRRGGALWGRGGRGGGGRAPRAASGGGGRFRRAPGAAARGRGRLGCAPAGVDAAAAAMQLTVKALQGRECSLQVSEDELVSTLKHLVSEKLNVPVRQQRLLFKGKALADGKRLSDYSVGPNSKLNLVVKPLEKVLLEESAARRLAEAPPPPPAAWQLVSKVLGRHFSAADASRVLDQLQRDYERSLSRLTLDDIERLASRFLHPEVTEAMEKGFSNVCFIPGLCLRIRRWLPTAATTSLDHSQQGAPSRPVV</sequence>
<keyword evidence="9" id="KW-1185">Reference proteome</keyword>
<dbReference type="FunFam" id="3.10.20.90:FF:000144">
    <property type="entry name" value="Ubiquitin-like protein 4A"/>
    <property type="match status" value="1"/>
</dbReference>
<evidence type="ECO:0000256" key="4">
    <source>
        <dbReference type="ARBA" id="ARBA00022490"/>
    </source>
</evidence>
<dbReference type="PRINTS" id="PR00348">
    <property type="entry name" value="UBIQUITIN"/>
</dbReference>
<evidence type="ECO:0007829" key="11">
    <source>
        <dbReference type="PeptideAtlas" id="A0A287A2J4"/>
    </source>
</evidence>
<dbReference type="InterPro" id="IPR019956">
    <property type="entry name" value="Ubiquitin_dom"/>
</dbReference>
<comment type="subunit">
    <text evidence="5">Component of the BAG6/BAT3 complex, at least composed of BAG6, UBL4A and GET4/TRC35. Interacts with BAG6; the interaction is direct and required for UBL4A protein stability. Interacts with USP13; may be indirect via BAG6.</text>
</comment>
<protein>
    <recommendedName>
        <fullName evidence="2">Ubiquitin-like protein 4A</fullName>
    </recommendedName>
</protein>
<dbReference type="PROSITE" id="PS50053">
    <property type="entry name" value="UBIQUITIN_2"/>
    <property type="match status" value="1"/>
</dbReference>
<evidence type="ECO:0000256" key="2">
    <source>
        <dbReference type="ARBA" id="ARBA00013747"/>
    </source>
</evidence>
<evidence type="ECO:0000313" key="9">
    <source>
        <dbReference type="Proteomes" id="UP000008227"/>
    </source>
</evidence>
<accession>A0A287A2J4</accession>
<dbReference type="Proteomes" id="UP000008227">
    <property type="component" value="Chromosome X"/>
</dbReference>
<comment type="subcellular location">
    <subcellularLocation>
        <location evidence="1">Cytoplasm</location>
        <location evidence="1">Cytosol</location>
    </subcellularLocation>
</comment>
<reference evidence="8" key="2">
    <citation type="journal article" date="2020" name="Gigascience">
        <title>An improved pig reference genome sequence to enable pig genetics and genomics research.</title>
        <authorList>
            <person name="Warr A."/>
            <person name="Affara N."/>
            <person name="Aken B."/>
            <person name="Beiki H."/>
            <person name="Bickhart D.M."/>
            <person name="Billis K."/>
            <person name="Chow W."/>
            <person name="Eory L."/>
            <person name="Finlayson H.A."/>
            <person name="Flicek P."/>
            <person name="Giron C.G."/>
            <person name="Griffin D.K."/>
            <person name="Hall R."/>
            <person name="Hannum G."/>
            <person name="Hourlier T."/>
            <person name="Howe K."/>
            <person name="Hume D.A."/>
            <person name="Izuogu O."/>
            <person name="Kim K."/>
            <person name="Koren S."/>
            <person name="Liu H."/>
            <person name="Manchanda N."/>
            <person name="Martin F.J."/>
            <person name="Nonneman D.J."/>
            <person name="O'Connor R.E."/>
            <person name="Phillippy A.M."/>
            <person name="Rohrer G.A."/>
            <person name="Rosen B.D."/>
            <person name="Rund L.A."/>
            <person name="Sargent C.A."/>
            <person name="Schook L.B."/>
            <person name="Schroeder S.G."/>
            <person name="Schwartz A.S."/>
            <person name="Skinner B.M."/>
            <person name="Talbot R."/>
            <person name="Tseng E."/>
            <person name="Tuggle C.K."/>
            <person name="Watson M."/>
            <person name="Smith T.P.L."/>
            <person name="Archibald A.L."/>
        </authorList>
    </citation>
    <scope>NUCLEOTIDE SEQUENCE [LARGE SCALE GENOMIC DNA]</scope>
    <source>
        <strain evidence="8">Duroc</strain>
    </source>
</reference>
<dbReference type="GO" id="GO:0006620">
    <property type="term" value="P:post-translational protein targeting to endoplasmic reticulum membrane"/>
    <property type="evidence" value="ECO:0000318"/>
    <property type="project" value="GO_Central"/>
</dbReference>
<organism evidence="8 9">
    <name type="scientific">Sus scrofa</name>
    <name type="common">Pig</name>
    <dbReference type="NCBI Taxonomy" id="9823"/>
    <lineage>
        <taxon>Eukaryota</taxon>
        <taxon>Metazoa</taxon>
        <taxon>Chordata</taxon>
        <taxon>Craniata</taxon>
        <taxon>Vertebrata</taxon>
        <taxon>Euteleostomi</taxon>
        <taxon>Mammalia</taxon>
        <taxon>Eutheria</taxon>
        <taxon>Laurasiatheria</taxon>
        <taxon>Artiodactyla</taxon>
        <taxon>Suina</taxon>
        <taxon>Suidae</taxon>
        <taxon>Sus</taxon>
    </lineage>
</organism>
<dbReference type="eggNOG" id="KOG0001">
    <property type="taxonomic scope" value="Eukaryota"/>
</dbReference>
<feature type="compositionally biased region" description="Low complexity" evidence="6">
    <location>
        <begin position="145"/>
        <end position="154"/>
    </location>
</feature>
<gene>
    <name evidence="10" type="primary">SLC10A3</name>
    <name evidence="8" type="synonym">UBL4A</name>
</gene>
<dbReference type="PROSITE" id="PS00299">
    <property type="entry name" value="UBIQUITIN_1"/>
    <property type="match status" value="1"/>
</dbReference>
<feature type="domain" description="Ubiquitin-like" evidence="7">
    <location>
        <begin position="170"/>
        <end position="241"/>
    </location>
</feature>
<reference evidence="8" key="3">
    <citation type="submission" date="2025-08" db="UniProtKB">
        <authorList>
            <consortium name="Ensembl"/>
        </authorList>
    </citation>
    <scope>IDENTIFICATION</scope>
</reference>
<dbReference type="GO" id="GO:0071816">
    <property type="term" value="P:tail-anchored membrane protein insertion into ER membrane"/>
    <property type="evidence" value="ECO:0000318"/>
    <property type="project" value="GO_Central"/>
</dbReference>
<proteinExistence type="evidence at protein level"/>
<dbReference type="GeneTree" id="ENSGT00730000111022"/>
<dbReference type="Pfam" id="PF00240">
    <property type="entry name" value="ubiquitin"/>
    <property type="match status" value="1"/>
</dbReference>
<dbReference type="InterPro" id="IPR047154">
    <property type="entry name" value="UBL4A-like"/>
</dbReference>
<dbReference type="GO" id="GO:0051087">
    <property type="term" value="F:protein-folding chaperone binding"/>
    <property type="evidence" value="ECO:0000318"/>
    <property type="project" value="GO_Central"/>
</dbReference>
<evidence type="ECO:0000256" key="5">
    <source>
        <dbReference type="ARBA" id="ARBA00046986"/>
    </source>
</evidence>
<dbReference type="Gene3D" id="3.10.20.90">
    <property type="entry name" value="Phosphatidylinositol 3-kinase Catalytic Subunit, Chain A, domain 1"/>
    <property type="match status" value="1"/>
</dbReference>
<dbReference type="VGNC" id="VGNC:92916">
    <property type="gene designation" value="SLC10A3"/>
</dbReference>